<organism evidence="2 3">
    <name type="scientific">Streptomyces minutiscleroticus</name>
    <dbReference type="NCBI Taxonomy" id="68238"/>
    <lineage>
        <taxon>Bacteria</taxon>
        <taxon>Bacillati</taxon>
        <taxon>Actinomycetota</taxon>
        <taxon>Actinomycetes</taxon>
        <taxon>Kitasatosporales</taxon>
        <taxon>Streptomycetaceae</taxon>
        <taxon>Streptomyces</taxon>
    </lineage>
</organism>
<evidence type="ECO:0000259" key="1">
    <source>
        <dbReference type="Pfam" id="PF26563"/>
    </source>
</evidence>
<evidence type="ECO:0000313" key="2">
    <source>
        <dbReference type="EMBL" id="GGY05220.1"/>
    </source>
</evidence>
<reference evidence="2" key="1">
    <citation type="journal article" date="2014" name="Int. J. Syst. Evol. Microbiol.">
        <title>Complete genome sequence of Corynebacterium casei LMG S-19264T (=DSM 44701T), isolated from a smear-ripened cheese.</title>
        <authorList>
            <consortium name="US DOE Joint Genome Institute (JGI-PGF)"/>
            <person name="Walter F."/>
            <person name="Albersmeier A."/>
            <person name="Kalinowski J."/>
            <person name="Ruckert C."/>
        </authorList>
    </citation>
    <scope>NUCLEOTIDE SEQUENCE</scope>
    <source>
        <strain evidence="2">JCM 4790</strain>
    </source>
</reference>
<keyword evidence="3" id="KW-1185">Reference proteome</keyword>
<dbReference type="RefSeq" id="WP_229919718.1">
    <property type="nucleotide sequence ID" value="NZ_BMVU01000055.1"/>
</dbReference>
<dbReference type="Pfam" id="PF26563">
    <property type="entry name" value="Rv3660c_N"/>
    <property type="match status" value="1"/>
</dbReference>
<sequence length="146" mass="15960">MPTSMPRVEEPHATGSRVLVISDRLDDDPVRLQPCTVPLRHTPSAHFTTAEYQAAPLVILDDRSYTAFTLRHMPHRPGLILVLAAPDDAGVYLRAAAIGAEAVIPIDRSMDWLHLRLHDATDCRHTDWNAPFNTGPVDGPTPGGDA</sequence>
<dbReference type="Proteomes" id="UP000619244">
    <property type="component" value="Unassembled WGS sequence"/>
</dbReference>
<accession>A0A918NY03</accession>
<dbReference type="InterPro" id="IPR059050">
    <property type="entry name" value="Rv3660c_N"/>
</dbReference>
<name>A0A918NY03_9ACTN</name>
<gene>
    <name evidence="2" type="ORF">GCM10010358_68270</name>
</gene>
<protein>
    <recommendedName>
        <fullName evidence="1">Rv3660c-like CheY-like N-terminal domain-containing protein</fullName>
    </recommendedName>
</protein>
<feature type="domain" description="Rv3660c-like CheY-like N-terminal" evidence="1">
    <location>
        <begin position="39"/>
        <end position="122"/>
    </location>
</feature>
<dbReference type="EMBL" id="BMVU01000055">
    <property type="protein sequence ID" value="GGY05220.1"/>
    <property type="molecule type" value="Genomic_DNA"/>
</dbReference>
<evidence type="ECO:0000313" key="3">
    <source>
        <dbReference type="Proteomes" id="UP000619244"/>
    </source>
</evidence>
<comment type="caution">
    <text evidence="2">The sequence shown here is derived from an EMBL/GenBank/DDBJ whole genome shotgun (WGS) entry which is preliminary data.</text>
</comment>
<dbReference type="AlphaFoldDB" id="A0A918NY03"/>
<proteinExistence type="predicted"/>
<reference evidence="2" key="2">
    <citation type="submission" date="2020-09" db="EMBL/GenBank/DDBJ databases">
        <authorList>
            <person name="Sun Q."/>
            <person name="Ohkuma M."/>
        </authorList>
    </citation>
    <scope>NUCLEOTIDE SEQUENCE</scope>
    <source>
        <strain evidence="2">JCM 4790</strain>
    </source>
</reference>